<dbReference type="Proteomes" id="UP001596456">
    <property type="component" value="Unassembled WGS sequence"/>
</dbReference>
<dbReference type="InterPro" id="IPR036388">
    <property type="entry name" value="WH-like_DNA-bd_sf"/>
</dbReference>
<sequence>MVRKRYSDELRRQVVKAVEQGSAVADVIKRFGIAEATYYRWRERYGDAPPERDQRLRGLEEENRRLRALVAKLVLRVQELEEQQEVRR</sequence>
<protein>
    <submittedName>
        <fullName evidence="2">Transposase</fullName>
    </submittedName>
</protein>
<proteinExistence type="predicted"/>
<dbReference type="Gene3D" id="1.10.10.10">
    <property type="entry name" value="Winged helix-like DNA-binding domain superfamily/Winged helix DNA-binding domain"/>
    <property type="match status" value="1"/>
</dbReference>
<dbReference type="Pfam" id="PF01527">
    <property type="entry name" value="HTH_Tnp_1"/>
    <property type="match status" value="1"/>
</dbReference>
<reference evidence="3" key="1">
    <citation type="journal article" date="2019" name="Int. J. Syst. Evol. Microbiol.">
        <title>The Global Catalogue of Microorganisms (GCM) 10K type strain sequencing project: providing services to taxonomists for standard genome sequencing and annotation.</title>
        <authorList>
            <consortium name="The Broad Institute Genomics Platform"/>
            <consortium name="The Broad Institute Genome Sequencing Center for Infectious Disease"/>
            <person name="Wu L."/>
            <person name="Ma J."/>
        </authorList>
    </citation>
    <scope>NUCLEOTIDE SEQUENCE [LARGE SCALE GENOMIC DNA]</scope>
    <source>
        <strain evidence="3">CGMCC 1.16275</strain>
    </source>
</reference>
<dbReference type="InterPro" id="IPR002514">
    <property type="entry name" value="Transposase_8"/>
</dbReference>
<comment type="caution">
    <text evidence="2">The sequence shown here is derived from an EMBL/GenBank/DDBJ whole genome shotgun (WGS) entry which is preliminary data.</text>
</comment>
<accession>A0ABW2KU95</accession>
<name>A0ABW2KU95_9PROT</name>
<dbReference type="RefSeq" id="WP_012567171.1">
    <property type="nucleotide sequence ID" value="NZ_JBHTCM010000010.1"/>
</dbReference>
<dbReference type="InterPro" id="IPR009057">
    <property type="entry name" value="Homeodomain-like_sf"/>
</dbReference>
<evidence type="ECO:0000313" key="3">
    <source>
        <dbReference type="Proteomes" id="UP001596456"/>
    </source>
</evidence>
<dbReference type="SUPFAM" id="SSF46689">
    <property type="entry name" value="Homeodomain-like"/>
    <property type="match status" value="1"/>
</dbReference>
<gene>
    <name evidence="2" type="ORF">ACFQPS_09840</name>
</gene>
<dbReference type="InterPro" id="IPR052546">
    <property type="entry name" value="Transposase_8_domain"/>
</dbReference>
<evidence type="ECO:0000256" key="1">
    <source>
        <dbReference type="SAM" id="Coils"/>
    </source>
</evidence>
<dbReference type="EMBL" id="JBHTCM010000010">
    <property type="protein sequence ID" value="MFC7333462.1"/>
    <property type="molecule type" value="Genomic_DNA"/>
</dbReference>
<evidence type="ECO:0000313" key="2">
    <source>
        <dbReference type="EMBL" id="MFC7333462.1"/>
    </source>
</evidence>
<organism evidence="2 3">
    <name type="scientific">Rhodocista pekingensis</name>
    <dbReference type="NCBI Taxonomy" id="201185"/>
    <lineage>
        <taxon>Bacteria</taxon>
        <taxon>Pseudomonadati</taxon>
        <taxon>Pseudomonadota</taxon>
        <taxon>Alphaproteobacteria</taxon>
        <taxon>Rhodospirillales</taxon>
        <taxon>Azospirillaceae</taxon>
        <taxon>Rhodocista</taxon>
    </lineage>
</organism>
<dbReference type="PANTHER" id="PTHR33609">
    <property type="entry name" value="LOW CALCIUM RESPONSE LOCUS PROTEIN S"/>
    <property type="match status" value="1"/>
</dbReference>
<keyword evidence="1" id="KW-0175">Coiled coil</keyword>
<dbReference type="PANTHER" id="PTHR33609:SF1">
    <property type="entry name" value="TRANSPOSASE"/>
    <property type="match status" value="1"/>
</dbReference>
<keyword evidence="3" id="KW-1185">Reference proteome</keyword>
<feature type="coiled-coil region" evidence="1">
    <location>
        <begin position="56"/>
        <end position="83"/>
    </location>
</feature>